<reference evidence="2 4" key="1">
    <citation type="submission" date="2017-01" db="EMBL/GenBank/DDBJ databases">
        <authorList>
            <person name="Varghese N."/>
            <person name="Submissions S."/>
        </authorList>
    </citation>
    <scope>NUCLEOTIDE SEQUENCE [LARGE SCALE GENOMIC DNA]</scope>
    <source>
        <strain evidence="2 4">ATCC 33342</strain>
    </source>
</reference>
<dbReference type="OrthoDB" id="5654197at2"/>
<proteinExistence type="predicted"/>
<name>A0A377GJT9_9GAMM</name>
<keyword evidence="4" id="KW-1185">Reference proteome</keyword>
<dbReference type="RefSeq" id="WP_058467097.1">
    <property type="nucleotide sequence ID" value="NZ_CAAAIX010000037.1"/>
</dbReference>
<dbReference type="EMBL" id="UGGV01000001">
    <property type="protein sequence ID" value="STO24795.1"/>
    <property type="molecule type" value="Genomic_DNA"/>
</dbReference>
<dbReference type="Proteomes" id="UP000254374">
    <property type="component" value="Unassembled WGS sequence"/>
</dbReference>
<feature type="compositionally biased region" description="Polar residues" evidence="1">
    <location>
        <begin position="209"/>
        <end position="228"/>
    </location>
</feature>
<evidence type="ECO:0000256" key="1">
    <source>
        <dbReference type="SAM" id="MobiDB-lite"/>
    </source>
</evidence>
<organism evidence="3 5">
    <name type="scientific">Fluoribacter gormanii</name>
    <dbReference type="NCBI Taxonomy" id="464"/>
    <lineage>
        <taxon>Bacteria</taxon>
        <taxon>Pseudomonadati</taxon>
        <taxon>Pseudomonadota</taxon>
        <taxon>Gammaproteobacteria</taxon>
        <taxon>Legionellales</taxon>
        <taxon>Legionellaceae</taxon>
        <taxon>Fluoribacter</taxon>
    </lineage>
</organism>
<evidence type="ECO:0000313" key="2">
    <source>
        <dbReference type="EMBL" id="SIR88643.1"/>
    </source>
</evidence>
<dbReference type="AlphaFoldDB" id="A0A377GJT9"/>
<feature type="region of interest" description="Disordered" evidence="1">
    <location>
        <begin position="116"/>
        <end position="228"/>
    </location>
</feature>
<feature type="compositionally biased region" description="Low complexity" evidence="1">
    <location>
        <begin position="116"/>
        <end position="147"/>
    </location>
</feature>
<protein>
    <recommendedName>
        <fullName evidence="6">Phasin protein</fullName>
    </recommendedName>
</protein>
<feature type="compositionally biased region" description="Low complexity" evidence="1">
    <location>
        <begin position="155"/>
        <end position="170"/>
    </location>
</feature>
<evidence type="ECO:0000313" key="5">
    <source>
        <dbReference type="Proteomes" id="UP000254374"/>
    </source>
</evidence>
<gene>
    <name evidence="3" type="ORF">NCTC11401_01613</name>
    <name evidence="2" type="ORF">SAMN05421777_1364</name>
</gene>
<dbReference type="Proteomes" id="UP000186808">
    <property type="component" value="Unassembled WGS sequence"/>
</dbReference>
<reference evidence="3 5" key="2">
    <citation type="submission" date="2018-06" db="EMBL/GenBank/DDBJ databases">
        <authorList>
            <consortium name="Pathogen Informatics"/>
            <person name="Doyle S."/>
        </authorList>
    </citation>
    <scope>NUCLEOTIDE SEQUENCE [LARGE SCALE GENOMIC DNA]</scope>
    <source>
        <strain evidence="3 5">NCTC11401</strain>
    </source>
</reference>
<evidence type="ECO:0008006" key="6">
    <source>
        <dbReference type="Google" id="ProtNLM"/>
    </source>
</evidence>
<evidence type="ECO:0000313" key="4">
    <source>
        <dbReference type="Proteomes" id="UP000186808"/>
    </source>
</evidence>
<sequence>MKNEFFEQKFFNNFDAPMQKLMELNVKMMQNLSLMKPMDLSSIKRPEDYFEKNMELFMQNSHMTLNYMRDMFNILESHWLNVSRNLEQNTKKMMSEVSTTIQKGTKEASTAAKSAAKKVSSSAIKKAASPAKKAAPTAKKSSLPVKKVSAKKNTKVTTSKTTSTLKSKQVAKSTHPKSTVVDVKGPMAQNASKDNIIADKSMPKISNLAEKSSPNIQNMGKSNPITNQ</sequence>
<accession>A0A377GJT9</accession>
<dbReference type="EMBL" id="FTNL01000036">
    <property type="protein sequence ID" value="SIR88643.1"/>
    <property type="molecule type" value="Genomic_DNA"/>
</dbReference>
<evidence type="ECO:0000313" key="3">
    <source>
        <dbReference type="EMBL" id="STO24795.1"/>
    </source>
</evidence>